<name>A0ABD2B375_VESSQ</name>
<accession>A0ABD2B375</accession>
<protein>
    <submittedName>
        <fullName evidence="2">Uncharacterized protein</fullName>
    </submittedName>
</protein>
<evidence type="ECO:0000313" key="3">
    <source>
        <dbReference type="Proteomes" id="UP001607302"/>
    </source>
</evidence>
<feature type="region of interest" description="Disordered" evidence="1">
    <location>
        <begin position="152"/>
        <end position="178"/>
    </location>
</feature>
<proteinExistence type="predicted"/>
<keyword evidence="3" id="KW-1185">Reference proteome</keyword>
<dbReference type="AlphaFoldDB" id="A0ABD2B375"/>
<evidence type="ECO:0000313" key="2">
    <source>
        <dbReference type="EMBL" id="KAL2727148.1"/>
    </source>
</evidence>
<reference evidence="2 3" key="1">
    <citation type="journal article" date="2024" name="Ann. Entomol. Soc. Am.">
        <title>Genomic analyses of the southern and eastern yellowjacket wasps (Hymenoptera: Vespidae) reveal evolutionary signatures of social life.</title>
        <authorList>
            <person name="Catto M.A."/>
            <person name="Caine P.B."/>
            <person name="Orr S.E."/>
            <person name="Hunt B.G."/>
            <person name="Goodisman M.A.D."/>
        </authorList>
    </citation>
    <scope>NUCLEOTIDE SEQUENCE [LARGE SCALE GENOMIC DNA]</scope>
    <source>
        <strain evidence="2">233</strain>
        <tissue evidence="2">Head and thorax</tissue>
    </source>
</reference>
<dbReference type="Proteomes" id="UP001607302">
    <property type="component" value="Unassembled WGS sequence"/>
</dbReference>
<organism evidence="2 3">
    <name type="scientific">Vespula squamosa</name>
    <name type="common">Southern yellow jacket</name>
    <name type="synonym">Wasp</name>
    <dbReference type="NCBI Taxonomy" id="30214"/>
    <lineage>
        <taxon>Eukaryota</taxon>
        <taxon>Metazoa</taxon>
        <taxon>Ecdysozoa</taxon>
        <taxon>Arthropoda</taxon>
        <taxon>Hexapoda</taxon>
        <taxon>Insecta</taxon>
        <taxon>Pterygota</taxon>
        <taxon>Neoptera</taxon>
        <taxon>Endopterygota</taxon>
        <taxon>Hymenoptera</taxon>
        <taxon>Apocrita</taxon>
        <taxon>Aculeata</taxon>
        <taxon>Vespoidea</taxon>
        <taxon>Vespidae</taxon>
        <taxon>Vespinae</taxon>
        <taxon>Vespula</taxon>
    </lineage>
</organism>
<comment type="caution">
    <text evidence="2">The sequence shown here is derived from an EMBL/GenBank/DDBJ whole genome shotgun (WGS) entry which is preliminary data.</text>
</comment>
<feature type="compositionally biased region" description="Low complexity" evidence="1">
    <location>
        <begin position="155"/>
        <end position="165"/>
    </location>
</feature>
<feature type="compositionally biased region" description="Basic and acidic residues" evidence="1">
    <location>
        <begin position="103"/>
        <end position="119"/>
    </location>
</feature>
<feature type="region of interest" description="Disordered" evidence="1">
    <location>
        <begin position="91"/>
        <end position="119"/>
    </location>
</feature>
<feature type="compositionally biased region" description="Acidic residues" evidence="1">
    <location>
        <begin position="93"/>
        <end position="102"/>
    </location>
</feature>
<gene>
    <name evidence="2" type="ORF">V1478_007426</name>
</gene>
<dbReference type="EMBL" id="JAUDFV010000133">
    <property type="protein sequence ID" value="KAL2727148.1"/>
    <property type="molecule type" value="Genomic_DNA"/>
</dbReference>
<evidence type="ECO:0000256" key="1">
    <source>
        <dbReference type="SAM" id="MobiDB-lite"/>
    </source>
</evidence>
<sequence>MSRMKIYLDASAAKAATATATVRAAIATAITTATSTSNSSNTAAAAAAAAAAIAATALTSSSIRLRGYPSLEGARKSGRISKKVGFVETNLKEDEEDEEEEKMEGKRRPEEGRNYPREKPNVRSCGVLSCVGLCYRFLSRFKLQPGRWLAPRPSGPFVSGSSSSFPKERDTPVSESSLEGLKIKDTKRYIRLLERNKVDRNEIELEYERK</sequence>